<dbReference type="GO" id="GO:0051539">
    <property type="term" value="F:4 iron, 4 sulfur cluster binding"/>
    <property type="evidence" value="ECO:0007669"/>
    <property type="project" value="UniProtKB-KW"/>
</dbReference>
<dbReference type="Pfam" id="PF13353">
    <property type="entry name" value="Fer4_12"/>
    <property type="match status" value="1"/>
</dbReference>
<evidence type="ECO:0000256" key="7">
    <source>
        <dbReference type="SAM" id="MobiDB-lite"/>
    </source>
</evidence>
<keyword evidence="5" id="KW-0408">Iron</keyword>
<feature type="compositionally biased region" description="Basic and acidic residues" evidence="7">
    <location>
        <begin position="229"/>
        <end position="250"/>
    </location>
</feature>
<dbReference type="GO" id="GO:0043365">
    <property type="term" value="F:[formate-C-acetyltransferase]-activating enzyme activity"/>
    <property type="evidence" value="ECO:0007669"/>
    <property type="project" value="InterPro"/>
</dbReference>
<evidence type="ECO:0000256" key="4">
    <source>
        <dbReference type="ARBA" id="ARBA00022723"/>
    </source>
</evidence>
<keyword evidence="3" id="KW-0949">S-adenosyl-L-methionine</keyword>
<evidence type="ECO:0000313" key="9">
    <source>
        <dbReference type="Proteomes" id="UP000199013"/>
    </source>
</evidence>
<protein>
    <submittedName>
        <fullName evidence="8">Reductase radical activating protein</fullName>
    </submittedName>
</protein>
<dbReference type="SFLD" id="SFLDG01066">
    <property type="entry name" value="organic_radical-activating_enz"/>
    <property type="match status" value="1"/>
</dbReference>
<organism evidence="8 9">
    <name type="scientific">Candidatus Protofrankia californiensis</name>
    <dbReference type="NCBI Taxonomy" id="1839754"/>
    <lineage>
        <taxon>Bacteria</taxon>
        <taxon>Bacillati</taxon>
        <taxon>Actinomycetota</taxon>
        <taxon>Actinomycetes</taxon>
        <taxon>Frankiales</taxon>
        <taxon>Frankiaceae</taxon>
        <taxon>Protofrankia</taxon>
    </lineage>
</organism>
<dbReference type="AlphaFoldDB" id="A0A1C3PGX4"/>
<dbReference type="InterPro" id="IPR013785">
    <property type="entry name" value="Aldolase_TIM"/>
</dbReference>
<dbReference type="SUPFAM" id="SSF102114">
    <property type="entry name" value="Radical SAM enzymes"/>
    <property type="match status" value="1"/>
</dbReference>
<keyword evidence="2" id="KW-0004">4Fe-4S</keyword>
<dbReference type="Proteomes" id="UP000199013">
    <property type="component" value="Unassembled WGS sequence"/>
</dbReference>
<dbReference type="SFLD" id="SFLDF00299">
    <property type="entry name" value="anaerobic_ribonucleoside-triph"/>
    <property type="match status" value="1"/>
</dbReference>
<reference evidence="9" key="1">
    <citation type="submission" date="2016-02" db="EMBL/GenBank/DDBJ databases">
        <authorList>
            <person name="Wibberg D."/>
        </authorList>
    </citation>
    <scope>NUCLEOTIDE SEQUENCE [LARGE SCALE GENOMIC DNA]</scope>
</reference>
<dbReference type="GO" id="GO:0046872">
    <property type="term" value="F:metal ion binding"/>
    <property type="evidence" value="ECO:0007669"/>
    <property type="project" value="UniProtKB-KW"/>
</dbReference>
<gene>
    <name evidence="8" type="ORF">FDG2_6402</name>
</gene>
<dbReference type="Gene3D" id="3.20.20.70">
    <property type="entry name" value="Aldolase class I"/>
    <property type="match status" value="1"/>
</dbReference>
<feature type="region of interest" description="Disordered" evidence="7">
    <location>
        <begin position="213"/>
        <end position="250"/>
    </location>
</feature>
<dbReference type="SFLD" id="SFLDS00029">
    <property type="entry name" value="Radical_SAM"/>
    <property type="match status" value="1"/>
</dbReference>
<dbReference type="InterPro" id="IPR007197">
    <property type="entry name" value="rSAM"/>
</dbReference>
<evidence type="ECO:0000256" key="1">
    <source>
        <dbReference type="ARBA" id="ARBA00001966"/>
    </source>
</evidence>
<evidence type="ECO:0000256" key="5">
    <source>
        <dbReference type="ARBA" id="ARBA00023004"/>
    </source>
</evidence>
<keyword evidence="4" id="KW-0479">Metal-binding</keyword>
<dbReference type="PANTHER" id="PTHR30352">
    <property type="entry name" value="PYRUVATE FORMATE-LYASE-ACTIVATING ENZYME"/>
    <property type="match status" value="1"/>
</dbReference>
<evidence type="ECO:0000256" key="2">
    <source>
        <dbReference type="ARBA" id="ARBA00022485"/>
    </source>
</evidence>
<evidence type="ECO:0000313" key="8">
    <source>
        <dbReference type="EMBL" id="SBW29074.1"/>
    </source>
</evidence>
<dbReference type="SFLD" id="SFLDG01063">
    <property type="entry name" value="activating_enzymes__group_1"/>
    <property type="match status" value="1"/>
</dbReference>
<dbReference type="EMBL" id="FLUV01002647">
    <property type="protein sequence ID" value="SBW29074.1"/>
    <property type="molecule type" value="Genomic_DNA"/>
</dbReference>
<keyword evidence="6" id="KW-0411">Iron-sulfur</keyword>
<dbReference type="CDD" id="cd01335">
    <property type="entry name" value="Radical_SAM"/>
    <property type="match status" value="1"/>
</dbReference>
<keyword evidence="9" id="KW-1185">Reference proteome</keyword>
<name>A0A1C3PGX4_9ACTN</name>
<evidence type="ECO:0000256" key="3">
    <source>
        <dbReference type="ARBA" id="ARBA00022691"/>
    </source>
</evidence>
<sequence length="250" mass="26923">MNACSSRSVDLLNVAATCRLTHALGPGPRAAVWVQGCPFDCAGCVAPDWIPDRPARLVAPAELAAGLCSASGITGLTFSGGEPMSQAAGLAELVRCARALRPDQDLSLVCFTGYRLEQLRRTPSNAGVVDLLAQIDVLVDGRYVASRDDNRGLRGSDNQRIHHLTDRLRASGYDFEGRRRTTEIMIAGGEVLTVGMPAHGLLATLDEAKERVRDVPSGRVRRTAGQRPVRVDRISRISRVDRPSLGRTDT</sequence>
<dbReference type="InterPro" id="IPR034457">
    <property type="entry name" value="Organic_radical-activating"/>
</dbReference>
<accession>A0A1C3PGX4</accession>
<dbReference type="PANTHER" id="PTHR30352:SF2">
    <property type="entry name" value="ANAEROBIC RIBONUCLEOSIDE-TRIPHOSPHATE REDUCTASE-ACTIVATING PROTEIN"/>
    <property type="match status" value="1"/>
</dbReference>
<proteinExistence type="predicted"/>
<dbReference type="InterPro" id="IPR012837">
    <property type="entry name" value="NrdG"/>
</dbReference>
<comment type="cofactor">
    <cofactor evidence="1">
        <name>[4Fe-4S] cluster</name>
        <dbReference type="ChEBI" id="CHEBI:49883"/>
    </cofactor>
</comment>
<evidence type="ECO:0000256" key="6">
    <source>
        <dbReference type="ARBA" id="ARBA00023014"/>
    </source>
</evidence>
<dbReference type="GO" id="GO:0004748">
    <property type="term" value="F:ribonucleoside-diphosphate reductase activity, thioredoxin disulfide as acceptor"/>
    <property type="evidence" value="ECO:0007669"/>
    <property type="project" value="TreeGrafter"/>
</dbReference>
<dbReference type="InterPro" id="IPR058240">
    <property type="entry name" value="rSAM_sf"/>
</dbReference>